<gene>
    <name evidence="4" type="ORF">BCF44_119140</name>
</gene>
<dbReference type="Pfam" id="PF03861">
    <property type="entry name" value="ANTAR"/>
    <property type="match status" value="1"/>
</dbReference>
<dbReference type="Gene3D" id="1.10.10.10">
    <property type="entry name" value="Winged helix-like DNA-binding domain superfamily/Winged helix DNA-binding domain"/>
    <property type="match status" value="1"/>
</dbReference>
<dbReference type="Proteomes" id="UP000256269">
    <property type="component" value="Unassembled WGS sequence"/>
</dbReference>
<dbReference type="InterPro" id="IPR005561">
    <property type="entry name" value="ANTAR"/>
</dbReference>
<dbReference type="Pfam" id="PF13185">
    <property type="entry name" value="GAF_2"/>
    <property type="match status" value="1"/>
</dbReference>
<dbReference type="InterPro" id="IPR003018">
    <property type="entry name" value="GAF"/>
</dbReference>
<sequence>MDPDREIEITEAIRDRARIEGATVAVRHVCAVAARTLNATGVGVYLVSDLGPIEPVHATDPVGSRLAELQVVLGAGPATVAVAKDLPVLVADLDTAASREHWPMFAPEALAEGVRAVFAFPIGANGVTIGALEIYRADAGLLSAADLEDAWLFADAAMALILAGVSDAPTVTEYGLFASEFGERWAEVHQATGMVAAQLGVDPTTAFLRLRARAFTSGEGLSRLAEDILAGRTRLDDGKDTEGP</sequence>
<keyword evidence="1" id="KW-0805">Transcription regulation</keyword>
<dbReference type="SUPFAM" id="SSF55781">
    <property type="entry name" value="GAF domain-like"/>
    <property type="match status" value="1"/>
</dbReference>
<comment type="caution">
    <text evidence="4">The sequence shown here is derived from an EMBL/GenBank/DDBJ whole genome shotgun (WGS) entry which is preliminary data.</text>
</comment>
<dbReference type="InterPro" id="IPR029016">
    <property type="entry name" value="GAF-like_dom_sf"/>
</dbReference>
<evidence type="ECO:0000256" key="1">
    <source>
        <dbReference type="ARBA" id="ARBA00023015"/>
    </source>
</evidence>
<feature type="domain" description="ANTAR" evidence="3">
    <location>
        <begin position="161"/>
        <end position="229"/>
    </location>
</feature>
<name>A0A3E0GZS4_9PSEU</name>
<reference evidence="4 5" key="1">
    <citation type="submission" date="2018-08" db="EMBL/GenBank/DDBJ databases">
        <title>Genomic Encyclopedia of Archaeal and Bacterial Type Strains, Phase II (KMG-II): from individual species to whole genera.</title>
        <authorList>
            <person name="Goeker M."/>
        </authorList>
    </citation>
    <scope>NUCLEOTIDE SEQUENCE [LARGE SCALE GENOMIC DNA]</scope>
    <source>
        <strain evidence="4 5">DSM 45791</strain>
    </source>
</reference>
<proteinExistence type="predicted"/>
<evidence type="ECO:0000259" key="3">
    <source>
        <dbReference type="SMART" id="SM01012"/>
    </source>
</evidence>
<keyword evidence="5" id="KW-1185">Reference proteome</keyword>
<organism evidence="4 5">
    <name type="scientific">Kutzneria buriramensis</name>
    <dbReference type="NCBI Taxonomy" id="1045776"/>
    <lineage>
        <taxon>Bacteria</taxon>
        <taxon>Bacillati</taxon>
        <taxon>Actinomycetota</taxon>
        <taxon>Actinomycetes</taxon>
        <taxon>Pseudonocardiales</taxon>
        <taxon>Pseudonocardiaceae</taxon>
        <taxon>Kutzneria</taxon>
    </lineage>
</organism>
<dbReference type="AlphaFoldDB" id="A0A3E0GZS4"/>
<dbReference type="GO" id="GO:0003723">
    <property type="term" value="F:RNA binding"/>
    <property type="evidence" value="ECO:0007669"/>
    <property type="project" value="InterPro"/>
</dbReference>
<evidence type="ECO:0000313" key="5">
    <source>
        <dbReference type="Proteomes" id="UP000256269"/>
    </source>
</evidence>
<protein>
    <submittedName>
        <fullName evidence="4">GAF domain-containing protein</fullName>
    </submittedName>
</protein>
<dbReference type="RefSeq" id="WP_116180258.1">
    <property type="nucleotide sequence ID" value="NZ_CP144375.1"/>
</dbReference>
<accession>A0A3E0GZS4</accession>
<dbReference type="InterPro" id="IPR036388">
    <property type="entry name" value="WH-like_DNA-bd_sf"/>
</dbReference>
<dbReference type="Gene3D" id="3.30.450.40">
    <property type="match status" value="1"/>
</dbReference>
<dbReference type="SMART" id="SM01012">
    <property type="entry name" value="ANTAR"/>
    <property type="match status" value="1"/>
</dbReference>
<evidence type="ECO:0000256" key="2">
    <source>
        <dbReference type="ARBA" id="ARBA00023163"/>
    </source>
</evidence>
<keyword evidence="2" id="KW-0804">Transcription</keyword>
<evidence type="ECO:0000313" key="4">
    <source>
        <dbReference type="EMBL" id="REH34864.1"/>
    </source>
</evidence>
<dbReference type="EMBL" id="QUNO01000019">
    <property type="protein sequence ID" value="REH34864.1"/>
    <property type="molecule type" value="Genomic_DNA"/>
</dbReference>
<dbReference type="OrthoDB" id="7466251at2"/>